<dbReference type="SUPFAM" id="SSF50182">
    <property type="entry name" value="Sm-like ribonucleoproteins"/>
    <property type="match status" value="1"/>
</dbReference>
<dbReference type="InterPro" id="IPR045275">
    <property type="entry name" value="MscS_archaea/bacteria_type"/>
</dbReference>
<gene>
    <name evidence="6" type="ORF">B9Q04_11015</name>
</gene>
<protein>
    <recommendedName>
        <fullName evidence="5">Mechanosensitive ion channel MscS domain-containing protein</fullName>
    </recommendedName>
</protein>
<keyword evidence="3" id="KW-1133">Transmembrane helix</keyword>
<keyword evidence="2" id="KW-0812">Transmembrane</keyword>
<dbReference type="Pfam" id="PF00924">
    <property type="entry name" value="MS_channel_2nd"/>
    <property type="match status" value="1"/>
</dbReference>
<evidence type="ECO:0000313" key="6">
    <source>
        <dbReference type="EMBL" id="PSO07412.1"/>
    </source>
</evidence>
<dbReference type="Gene3D" id="2.30.30.60">
    <property type="match status" value="1"/>
</dbReference>
<reference evidence="6 7" key="1">
    <citation type="submission" date="2017-04" db="EMBL/GenBank/DDBJ databases">
        <title>Novel microbial lineages endemic to geothermal iron-oxide mats fill important gaps in the evolutionary history of Archaea.</title>
        <authorList>
            <person name="Jay Z.J."/>
            <person name="Beam J.P."/>
            <person name="Dlakic M."/>
            <person name="Rusch D.B."/>
            <person name="Kozubal M.A."/>
            <person name="Inskeep W.P."/>
        </authorList>
    </citation>
    <scope>NUCLEOTIDE SEQUENCE [LARGE SCALE GENOMIC DNA]</scope>
    <source>
        <strain evidence="6">BE_D</strain>
    </source>
</reference>
<evidence type="ECO:0000256" key="1">
    <source>
        <dbReference type="ARBA" id="ARBA00004370"/>
    </source>
</evidence>
<dbReference type="InterPro" id="IPR023408">
    <property type="entry name" value="MscS_beta-dom_sf"/>
</dbReference>
<sequence>MVYPPSRYSQILAGIFLSSSRPFKVTDRVNAGGQEGVVVDITSLFTVLDTDQARVYIPNNTVLTNVIKQYKQQKP</sequence>
<evidence type="ECO:0000256" key="2">
    <source>
        <dbReference type="ARBA" id="ARBA00022692"/>
    </source>
</evidence>
<proteinExistence type="predicted"/>
<keyword evidence="4" id="KW-0472">Membrane</keyword>
<evidence type="ECO:0000259" key="5">
    <source>
        <dbReference type="Pfam" id="PF00924"/>
    </source>
</evidence>
<organism evidence="6 7">
    <name type="scientific">Candidatus Marsarchaeota G2 archaeon BE_D</name>
    <dbReference type="NCBI Taxonomy" id="1978158"/>
    <lineage>
        <taxon>Archaea</taxon>
        <taxon>Candidatus Marsarchaeota</taxon>
        <taxon>Candidatus Marsarchaeota group 2</taxon>
    </lineage>
</organism>
<accession>A0A2R6C928</accession>
<dbReference type="GO" id="GO:0016020">
    <property type="term" value="C:membrane"/>
    <property type="evidence" value="ECO:0007669"/>
    <property type="project" value="UniProtKB-SubCell"/>
</dbReference>
<dbReference type="AlphaFoldDB" id="A0A2R6C928"/>
<dbReference type="PANTHER" id="PTHR30221">
    <property type="entry name" value="SMALL-CONDUCTANCE MECHANOSENSITIVE CHANNEL"/>
    <property type="match status" value="1"/>
</dbReference>
<dbReference type="EMBL" id="NEXF01000257">
    <property type="protein sequence ID" value="PSO07412.1"/>
    <property type="molecule type" value="Genomic_DNA"/>
</dbReference>
<evidence type="ECO:0000313" key="7">
    <source>
        <dbReference type="Proteomes" id="UP000242015"/>
    </source>
</evidence>
<dbReference type="InterPro" id="IPR006685">
    <property type="entry name" value="MscS_channel_2nd"/>
</dbReference>
<evidence type="ECO:0000256" key="3">
    <source>
        <dbReference type="ARBA" id="ARBA00022989"/>
    </source>
</evidence>
<dbReference type="GO" id="GO:0008381">
    <property type="term" value="F:mechanosensitive monoatomic ion channel activity"/>
    <property type="evidence" value="ECO:0007669"/>
    <property type="project" value="InterPro"/>
</dbReference>
<comment type="subcellular location">
    <subcellularLocation>
        <location evidence="1">Membrane</location>
    </subcellularLocation>
</comment>
<evidence type="ECO:0000256" key="4">
    <source>
        <dbReference type="ARBA" id="ARBA00023136"/>
    </source>
</evidence>
<feature type="domain" description="Mechanosensitive ion channel MscS" evidence="5">
    <location>
        <begin position="9"/>
        <end position="68"/>
    </location>
</feature>
<comment type="caution">
    <text evidence="6">The sequence shown here is derived from an EMBL/GenBank/DDBJ whole genome shotgun (WGS) entry which is preliminary data.</text>
</comment>
<dbReference type="PANTHER" id="PTHR30221:SF1">
    <property type="entry name" value="SMALL-CONDUCTANCE MECHANOSENSITIVE CHANNEL"/>
    <property type="match status" value="1"/>
</dbReference>
<name>A0A2R6C928_9ARCH</name>
<dbReference type="InterPro" id="IPR010920">
    <property type="entry name" value="LSM_dom_sf"/>
</dbReference>
<dbReference type="Proteomes" id="UP000242015">
    <property type="component" value="Unassembled WGS sequence"/>
</dbReference>